<keyword evidence="5" id="KW-1185">Reference proteome</keyword>
<dbReference type="Pfam" id="PF00497">
    <property type="entry name" value="SBP_bac_3"/>
    <property type="match status" value="1"/>
</dbReference>
<keyword evidence="1 2" id="KW-0732">Signal</keyword>
<dbReference type="Proteomes" id="UP000198704">
    <property type="component" value="Unassembled WGS sequence"/>
</dbReference>
<accession>A0A1H0AN63</accession>
<dbReference type="InterPro" id="IPR001638">
    <property type="entry name" value="Solute-binding_3/MltF_N"/>
</dbReference>
<evidence type="ECO:0000256" key="1">
    <source>
        <dbReference type="ARBA" id="ARBA00022729"/>
    </source>
</evidence>
<evidence type="ECO:0000256" key="2">
    <source>
        <dbReference type="SAM" id="SignalP"/>
    </source>
</evidence>
<dbReference type="RefSeq" id="WP_091716441.1">
    <property type="nucleotide sequence ID" value="NZ_FNHS01000007.1"/>
</dbReference>
<evidence type="ECO:0000313" key="4">
    <source>
        <dbReference type="EMBL" id="SDN34835.1"/>
    </source>
</evidence>
<reference evidence="5" key="1">
    <citation type="submission" date="2016-10" db="EMBL/GenBank/DDBJ databases">
        <authorList>
            <person name="Varghese N."/>
            <person name="Submissions S."/>
        </authorList>
    </citation>
    <scope>NUCLEOTIDE SEQUENCE [LARGE SCALE GENOMIC DNA]</scope>
    <source>
        <strain evidence="5">BL47</strain>
    </source>
</reference>
<protein>
    <submittedName>
        <fullName evidence="4">Amino acid ABC transporter substrate-binding protein, PAAT family</fullName>
    </submittedName>
</protein>
<feature type="domain" description="Solute-binding protein family 3/N-terminal" evidence="3">
    <location>
        <begin position="44"/>
        <end position="258"/>
    </location>
</feature>
<dbReference type="AlphaFoldDB" id="A0A1H0AN63"/>
<dbReference type="SMART" id="SM00062">
    <property type="entry name" value="PBPb"/>
    <property type="match status" value="1"/>
</dbReference>
<gene>
    <name evidence="4" type="ORF">SAMN05216360_107271</name>
</gene>
<dbReference type="EMBL" id="FNHS01000007">
    <property type="protein sequence ID" value="SDN34835.1"/>
    <property type="molecule type" value="Genomic_DNA"/>
</dbReference>
<evidence type="ECO:0000313" key="5">
    <source>
        <dbReference type="Proteomes" id="UP000198704"/>
    </source>
</evidence>
<evidence type="ECO:0000259" key="3">
    <source>
        <dbReference type="SMART" id="SM00062"/>
    </source>
</evidence>
<dbReference type="SUPFAM" id="SSF53850">
    <property type="entry name" value="Periplasmic binding protein-like II"/>
    <property type="match status" value="1"/>
</dbReference>
<name>A0A1H0AN63_9HYPH</name>
<feature type="signal peptide" evidence="2">
    <location>
        <begin position="1"/>
        <end position="19"/>
    </location>
</feature>
<dbReference type="Gene3D" id="3.40.190.10">
    <property type="entry name" value="Periplasmic binding protein-like II"/>
    <property type="match status" value="2"/>
</dbReference>
<sequence length="267" mass="27120">MRILAAALCGLLLPALAHAETTPMPPVSLTPDPAILHDLAPTGTLRAAINLGNPVLAQAGPDGPMGVSADLARALAARLGVPVTFVTFPGAGAVSGSAGSGSWDICFLAIDPKRAEGIAFTAPYVLIAGSYLVLEASPIRSPEAVDRDGVRVSVGRGSAYDLFLSRSLKHATLVRAPTSAEAVTAFARDGLEVAAGVAQPLAAYATTHPEVRLLPGHFMEIPQAMGLPVGRAAGAAYLAAFIAQAKRDGLVRRGLEASGQDPGLAAP</sequence>
<feature type="chain" id="PRO_5011512694" evidence="2">
    <location>
        <begin position="20"/>
        <end position="267"/>
    </location>
</feature>
<dbReference type="PANTHER" id="PTHR35936">
    <property type="entry name" value="MEMBRANE-BOUND LYTIC MUREIN TRANSGLYCOSYLASE F"/>
    <property type="match status" value="1"/>
</dbReference>
<dbReference type="PANTHER" id="PTHR35936:SF17">
    <property type="entry name" value="ARGININE-BINDING EXTRACELLULAR PROTEIN ARTP"/>
    <property type="match status" value="1"/>
</dbReference>
<dbReference type="STRING" id="582672.SAMN05216360_107271"/>
<proteinExistence type="predicted"/>
<dbReference type="OrthoDB" id="6955767at2"/>
<organism evidence="4 5">
    <name type="scientific">Methylobacterium phyllostachyos</name>
    <dbReference type="NCBI Taxonomy" id="582672"/>
    <lineage>
        <taxon>Bacteria</taxon>
        <taxon>Pseudomonadati</taxon>
        <taxon>Pseudomonadota</taxon>
        <taxon>Alphaproteobacteria</taxon>
        <taxon>Hyphomicrobiales</taxon>
        <taxon>Methylobacteriaceae</taxon>
        <taxon>Methylobacterium</taxon>
    </lineage>
</organism>